<evidence type="ECO:0000256" key="1">
    <source>
        <dbReference type="SAM" id="Phobius"/>
    </source>
</evidence>
<name>A0A433X874_9HYPH</name>
<feature type="transmembrane region" description="Helical" evidence="1">
    <location>
        <begin position="402"/>
        <end position="423"/>
    </location>
</feature>
<feature type="transmembrane region" description="Helical" evidence="1">
    <location>
        <begin position="299"/>
        <end position="320"/>
    </location>
</feature>
<dbReference type="Proteomes" id="UP000281547">
    <property type="component" value="Unassembled WGS sequence"/>
</dbReference>
<dbReference type="GO" id="GO:0031293">
    <property type="term" value="P:membrane protein intracellular domain proteolysis"/>
    <property type="evidence" value="ECO:0007669"/>
    <property type="project" value="TreeGrafter"/>
</dbReference>
<dbReference type="InterPro" id="IPR001193">
    <property type="entry name" value="MBTPS2"/>
</dbReference>
<dbReference type="RefSeq" id="WP_127189043.1">
    <property type="nucleotide sequence ID" value="NZ_RZNJ01000004.1"/>
</dbReference>
<dbReference type="AlphaFoldDB" id="A0A433X874"/>
<comment type="caution">
    <text evidence="2">The sequence shown here is derived from an EMBL/GenBank/DDBJ whole genome shotgun (WGS) entry which is preliminary data.</text>
</comment>
<evidence type="ECO:0008006" key="4">
    <source>
        <dbReference type="Google" id="ProtNLM"/>
    </source>
</evidence>
<accession>A0A433X874</accession>
<feature type="transmembrane region" description="Helical" evidence="1">
    <location>
        <begin position="444"/>
        <end position="467"/>
    </location>
</feature>
<dbReference type="GO" id="GO:0004222">
    <property type="term" value="F:metalloendopeptidase activity"/>
    <property type="evidence" value="ECO:0007669"/>
    <property type="project" value="InterPro"/>
</dbReference>
<protein>
    <recommendedName>
        <fullName evidence="4">HlyD family efflux transporter periplasmic adaptor subunit</fullName>
    </recommendedName>
</protein>
<organism evidence="2 3">
    <name type="scientific">Arsenicitalea aurantiaca</name>
    <dbReference type="NCBI Taxonomy" id="1783274"/>
    <lineage>
        <taxon>Bacteria</taxon>
        <taxon>Pseudomonadati</taxon>
        <taxon>Pseudomonadota</taxon>
        <taxon>Alphaproteobacteria</taxon>
        <taxon>Hyphomicrobiales</taxon>
        <taxon>Devosiaceae</taxon>
        <taxon>Arsenicitalea</taxon>
    </lineage>
</organism>
<feature type="transmembrane region" description="Helical" evidence="1">
    <location>
        <begin position="271"/>
        <end position="293"/>
    </location>
</feature>
<feature type="transmembrane region" description="Helical" evidence="1">
    <location>
        <begin position="197"/>
        <end position="221"/>
    </location>
</feature>
<evidence type="ECO:0000313" key="2">
    <source>
        <dbReference type="EMBL" id="RUT30262.1"/>
    </source>
</evidence>
<evidence type="ECO:0000313" key="3">
    <source>
        <dbReference type="Proteomes" id="UP000281547"/>
    </source>
</evidence>
<dbReference type="GO" id="GO:0005737">
    <property type="term" value="C:cytoplasm"/>
    <property type="evidence" value="ECO:0007669"/>
    <property type="project" value="TreeGrafter"/>
</dbReference>
<dbReference type="PANTHER" id="PTHR13325">
    <property type="entry name" value="PROTEASE M50 MEMBRANE-BOUND TRANSCRIPTION FACTOR SITE 2 PROTEASE"/>
    <property type="match status" value="1"/>
</dbReference>
<gene>
    <name evidence="2" type="ORF">EMQ25_13180</name>
</gene>
<dbReference type="OrthoDB" id="9759690at2"/>
<feature type="transmembrane region" description="Helical" evidence="1">
    <location>
        <begin position="374"/>
        <end position="396"/>
    </location>
</feature>
<keyword evidence="3" id="KW-1185">Reference proteome</keyword>
<dbReference type="EMBL" id="RZNJ01000004">
    <property type="protein sequence ID" value="RUT30262.1"/>
    <property type="molecule type" value="Genomic_DNA"/>
</dbReference>
<dbReference type="GO" id="GO:0016020">
    <property type="term" value="C:membrane"/>
    <property type="evidence" value="ECO:0007669"/>
    <property type="project" value="InterPro"/>
</dbReference>
<keyword evidence="1" id="KW-1133">Transmembrane helix</keyword>
<reference evidence="2 3" key="1">
    <citation type="journal article" date="2016" name="Int. J. Syst. Evol. Microbiol.">
        <title>Arsenicitalea aurantiaca gen. nov., sp. nov., a new member of the family Hyphomicrobiaceae, isolated from high-arsenic sediment.</title>
        <authorList>
            <person name="Mu Y."/>
            <person name="Zhou L."/>
            <person name="Zeng X.C."/>
            <person name="Liu L."/>
            <person name="Pan Y."/>
            <person name="Chen X."/>
            <person name="Wang J."/>
            <person name="Li S."/>
            <person name="Li W.J."/>
            <person name="Wang Y."/>
        </authorList>
    </citation>
    <scope>NUCLEOTIDE SEQUENCE [LARGE SCALE GENOMIC DNA]</scope>
    <source>
        <strain evidence="2 3">42-50</strain>
    </source>
</reference>
<feature type="transmembrane region" description="Helical" evidence="1">
    <location>
        <begin position="169"/>
        <end position="191"/>
    </location>
</feature>
<keyword evidence="1" id="KW-0812">Transmembrane</keyword>
<proteinExistence type="predicted"/>
<dbReference type="PANTHER" id="PTHR13325:SF3">
    <property type="entry name" value="MEMBRANE-BOUND TRANSCRIPTION FACTOR SITE-2 PROTEASE"/>
    <property type="match status" value="1"/>
</dbReference>
<sequence>MALDSVSPAALGAAPAASSSSDAEARLERLRGLRPRLAPYVRIGSVRQRGRTVYRAHDRLGGRTLELTPLAAELLLACAAGRTVFELSRIAGARRPEAGAAAVSEQVLQILGAAENHGLLLPLERRAEGYAPIAQPGLLMRTLKNPLFARFSFFNPDPLIERLAPLAHLLFSPPALIAWLAMVGFGVYLAIGNWDELFAYGATHALAPGSLVWMAVLFPLVKLLHELGHALACKRWGGEVRDFGTSLLVFMPIPFVDCSDSAFFVRRRQRIAVAAAGMMVEFVLAFGALIVWLVSTDDFVRLIAFNTMVLTSITTIAFNANPLLRFDAYYILSELIGMDNLGTRAQALIGGLSRRIFLGDANAPAIMPPPGERIVLLLYGLGSTAYKFFIVFFVVINVFPRFFVFGVVLAAWGAMSMIVLPLAKQARTTADYLKKADGAVRVKVLTRAAIGLVLLGGLLLVPLPYAVVADGAVRLPPESVLRSGGAGIVTALPRGVAGEVAAGEPLVLLDNPLLHAELNARRAGRVSQERRYEALLASNMAEAGLLAAELAFAAEDIASAEDAVARLVVAAPATGRFELADALEPGIQVEEGDPLGVVLPPTDTRTAIIVVSQEDADLIGSRLEGVTVRPVRTQSVTRPARILRDYHLSVAPPPDAAPGAPPPPVLEARFAFELEIDAGADLPYGQAMKARFDLGLQPLSLQLWRSLNIWFEKIMLSRHMNQGA</sequence>
<keyword evidence="1" id="KW-0472">Membrane</keyword>